<dbReference type="Pfam" id="PF01103">
    <property type="entry name" value="Omp85"/>
    <property type="match status" value="1"/>
</dbReference>
<evidence type="ECO:0000259" key="3">
    <source>
        <dbReference type="Pfam" id="PF01103"/>
    </source>
</evidence>
<evidence type="ECO:0000256" key="1">
    <source>
        <dbReference type="ARBA" id="ARBA00004370"/>
    </source>
</evidence>
<dbReference type="GO" id="GO:0019867">
    <property type="term" value="C:outer membrane"/>
    <property type="evidence" value="ECO:0007669"/>
    <property type="project" value="InterPro"/>
</dbReference>
<feature type="non-terminal residue" evidence="4">
    <location>
        <position position="86"/>
    </location>
</feature>
<dbReference type="AlphaFoldDB" id="A0AAW8AQE9"/>
<evidence type="ECO:0000313" key="5">
    <source>
        <dbReference type="Proteomes" id="UP001244490"/>
    </source>
</evidence>
<keyword evidence="2" id="KW-0472">Membrane</keyword>
<dbReference type="Proteomes" id="UP001244490">
    <property type="component" value="Unassembled WGS sequence"/>
</dbReference>
<protein>
    <submittedName>
        <fullName evidence="4">BamA/TamA family outer membrane protein</fullName>
    </submittedName>
</protein>
<sequence>VFGSGNYLGIDISTARTGRQLQISTVDPYFTVDGVSRSLDVFYRTTRPINTLGEEYQYVTKGGAVRFGVPFSERDTVFFGIGYEQT</sequence>
<accession>A0AAW8AQE9</accession>
<proteinExistence type="predicted"/>
<evidence type="ECO:0000313" key="4">
    <source>
        <dbReference type="EMBL" id="MDP0971428.1"/>
    </source>
</evidence>
<feature type="domain" description="Bacterial surface antigen (D15)" evidence="3">
    <location>
        <begin position="2"/>
        <end position="85"/>
    </location>
</feature>
<reference evidence="4" key="1">
    <citation type="submission" date="2023-07" db="EMBL/GenBank/DDBJ databases">
        <authorList>
            <person name="Peng Z."/>
        </authorList>
    </citation>
    <scope>NUCLEOTIDE SEQUENCE</scope>
    <source>
        <strain evidence="4">KP219</strain>
    </source>
</reference>
<dbReference type="Gene3D" id="2.40.160.50">
    <property type="entry name" value="membrane protein fhac: a member of the omp85/tpsb transporter family"/>
    <property type="match status" value="1"/>
</dbReference>
<feature type="non-terminal residue" evidence="4">
    <location>
        <position position="1"/>
    </location>
</feature>
<dbReference type="EMBL" id="JAUUIA010000741">
    <property type="protein sequence ID" value="MDP0971428.1"/>
    <property type="molecule type" value="Genomic_DNA"/>
</dbReference>
<name>A0AAW8AQE9_KLEPN</name>
<comment type="caution">
    <text evidence="4">The sequence shown here is derived from an EMBL/GenBank/DDBJ whole genome shotgun (WGS) entry which is preliminary data.</text>
</comment>
<dbReference type="InterPro" id="IPR000184">
    <property type="entry name" value="Bac_surfAg_D15"/>
</dbReference>
<evidence type="ECO:0000256" key="2">
    <source>
        <dbReference type="ARBA" id="ARBA00023136"/>
    </source>
</evidence>
<comment type="subcellular location">
    <subcellularLocation>
        <location evidence="1">Membrane</location>
    </subcellularLocation>
</comment>
<gene>
    <name evidence="4" type="ORF">Q6294_31285</name>
</gene>
<organism evidence="4 5">
    <name type="scientific">Klebsiella pneumoniae</name>
    <dbReference type="NCBI Taxonomy" id="573"/>
    <lineage>
        <taxon>Bacteria</taxon>
        <taxon>Pseudomonadati</taxon>
        <taxon>Pseudomonadota</taxon>
        <taxon>Gammaproteobacteria</taxon>
        <taxon>Enterobacterales</taxon>
        <taxon>Enterobacteriaceae</taxon>
        <taxon>Klebsiella/Raoultella group</taxon>
        <taxon>Klebsiella</taxon>
        <taxon>Klebsiella pneumoniae complex</taxon>
    </lineage>
</organism>
<dbReference type="RefSeq" id="WP_305202519.1">
    <property type="nucleotide sequence ID" value="NZ_JAUUIA010000741.1"/>
</dbReference>